<comment type="cofactor">
    <cofactor evidence="1">
        <name>FAD</name>
        <dbReference type="ChEBI" id="CHEBI:57692"/>
    </cofactor>
</comment>
<evidence type="ECO:0000259" key="9">
    <source>
        <dbReference type="Pfam" id="PF01494"/>
    </source>
</evidence>
<dbReference type="STRING" id="1548547.BA177_12690"/>
<dbReference type="AlphaFoldDB" id="A0A193LHK4"/>
<keyword evidence="5" id="KW-0521">NADP</keyword>
<dbReference type="EMBL" id="CP016268">
    <property type="protein sequence ID" value="ANO51946.1"/>
    <property type="molecule type" value="Genomic_DNA"/>
</dbReference>
<gene>
    <name evidence="10" type="ORF">BA177_12690</name>
</gene>
<organism evidence="10 11">
    <name type="scientific">Woeseia oceani</name>
    <dbReference type="NCBI Taxonomy" id="1548547"/>
    <lineage>
        <taxon>Bacteria</taxon>
        <taxon>Pseudomonadati</taxon>
        <taxon>Pseudomonadota</taxon>
        <taxon>Gammaproteobacteria</taxon>
        <taxon>Woeseiales</taxon>
        <taxon>Woeseiaceae</taxon>
        <taxon>Woeseia</taxon>
    </lineage>
</organism>
<protein>
    <recommendedName>
        <fullName evidence="9">FAD-binding domain-containing protein</fullName>
    </recommendedName>
</protein>
<evidence type="ECO:0000256" key="3">
    <source>
        <dbReference type="ARBA" id="ARBA00022642"/>
    </source>
</evidence>
<evidence type="ECO:0000256" key="2">
    <source>
        <dbReference type="ARBA" id="ARBA00022630"/>
    </source>
</evidence>
<keyword evidence="2" id="KW-0285">Flavoprotein</keyword>
<dbReference type="SUPFAM" id="SSF51905">
    <property type="entry name" value="FAD/NAD(P)-binding domain"/>
    <property type="match status" value="1"/>
</dbReference>
<evidence type="ECO:0000256" key="7">
    <source>
        <dbReference type="ARBA" id="ARBA00023033"/>
    </source>
</evidence>
<evidence type="ECO:0000256" key="4">
    <source>
        <dbReference type="ARBA" id="ARBA00022827"/>
    </source>
</evidence>
<dbReference type="FunFam" id="3.50.50.60:FF:000185">
    <property type="entry name" value="Kynurenine 3-monooxygenase"/>
    <property type="match status" value="1"/>
</dbReference>
<dbReference type="GO" id="GO:0071949">
    <property type="term" value="F:FAD binding"/>
    <property type="evidence" value="ECO:0007669"/>
    <property type="project" value="InterPro"/>
</dbReference>
<dbReference type="PRINTS" id="PR00420">
    <property type="entry name" value="RNGMNOXGNASE"/>
</dbReference>
<reference evidence="10 11" key="1">
    <citation type="submission" date="2016-06" db="EMBL/GenBank/DDBJ databases">
        <title>Complete genome sequence of a deep-branching marine Gamma Proteobacterium Woeseia oceani type strain XK5.</title>
        <authorList>
            <person name="Mu D."/>
            <person name="Du Z."/>
        </authorList>
    </citation>
    <scope>NUCLEOTIDE SEQUENCE [LARGE SCALE GENOMIC DNA]</scope>
    <source>
        <strain evidence="10 11">XK5</strain>
    </source>
</reference>
<dbReference type="PANTHER" id="PTHR46028">
    <property type="entry name" value="KYNURENINE 3-MONOOXYGENASE"/>
    <property type="match status" value="1"/>
</dbReference>
<dbReference type="GO" id="GO:0004502">
    <property type="term" value="F:kynurenine 3-monooxygenase activity"/>
    <property type="evidence" value="ECO:0007669"/>
    <property type="project" value="UniProtKB-EC"/>
</dbReference>
<evidence type="ECO:0000313" key="10">
    <source>
        <dbReference type="EMBL" id="ANO51946.1"/>
    </source>
</evidence>
<dbReference type="OrthoDB" id="9782160at2"/>
<dbReference type="Pfam" id="PF01494">
    <property type="entry name" value="FAD_binding_3"/>
    <property type="match status" value="2"/>
</dbReference>
<evidence type="ECO:0000256" key="8">
    <source>
        <dbReference type="ARBA" id="ARBA00047818"/>
    </source>
</evidence>
<evidence type="ECO:0000256" key="6">
    <source>
        <dbReference type="ARBA" id="ARBA00023002"/>
    </source>
</evidence>
<dbReference type="Gene3D" id="3.50.50.60">
    <property type="entry name" value="FAD/NAD(P)-binding domain"/>
    <property type="match status" value="1"/>
</dbReference>
<evidence type="ECO:0000313" key="11">
    <source>
        <dbReference type="Proteomes" id="UP000092695"/>
    </source>
</evidence>
<proteinExistence type="predicted"/>
<keyword evidence="7" id="KW-0503">Monooxygenase</keyword>
<feature type="domain" description="FAD-binding" evidence="9">
    <location>
        <begin position="5"/>
        <end position="174"/>
    </location>
</feature>
<keyword evidence="4" id="KW-0274">FAD</keyword>
<dbReference type="GO" id="GO:0070189">
    <property type="term" value="P:kynurenine metabolic process"/>
    <property type="evidence" value="ECO:0007669"/>
    <property type="project" value="TreeGrafter"/>
</dbReference>
<name>A0A193LHK4_9GAMM</name>
<keyword evidence="3" id="KW-0662">Pyridine nucleotide biosynthesis</keyword>
<dbReference type="PANTHER" id="PTHR46028:SF2">
    <property type="entry name" value="KYNURENINE 3-MONOOXYGENASE"/>
    <property type="match status" value="1"/>
</dbReference>
<keyword evidence="11" id="KW-1185">Reference proteome</keyword>
<dbReference type="GO" id="GO:0019363">
    <property type="term" value="P:pyridine nucleotide biosynthetic process"/>
    <property type="evidence" value="ECO:0007669"/>
    <property type="project" value="UniProtKB-KW"/>
</dbReference>
<sequence length="457" mass="50088">MSNGTVNILGAGLCGSLLAIMLARRGQEVVLWERQADPRLSKTIAGRSINLALAARGIRALQHAEVFAPVKELLVPMRGRMIHHPDGATELQPYGSREHEQIYSVSRAELNRILLNCAEQEHGVTVNFGYSAKAFKPANHELWLERSSDGATHRLSSGPLIAADGAGSVVRRAYNGDSTIVPGEELLPHGYKELTLPAAADGGFRLDPGALHIWPRGGFMLIALPNPGGDFTLTLFMAKSGDISFESLQSVSDITAFFEEHFADILPQLPKLQAEFANNPVGILGTVRCQRWNDGELLLIGDAAHAIVPFHGQGMNLAFEDCALLDLHVQNSNGDWSAAFAAFAAEQQPNAEAIADMALDNYVEMRDRVRDPKFVLHKQLAFEFERRMPGRFIPRYSMVMFHPEIPYAVAQQRGAMQQRLLQEIAAGVNSVDEVDLSAAEDKIRSALPTLDEQQVSQ</sequence>
<accession>A0A193LHK4</accession>
<dbReference type="InterPro" id="IPR002938">
    <property type="entry name" value="FAD-bd"/>
</dbReference>
<feature type="domain" description="FAD-binding" evidence="9">
    <location>
        <begin position="287"/>
        <end position="325"/>
    </location>
</feature>
<dbReference type="KEGG" id="woc:BA177_12690"/>
<evidence type="ECO:0000256" key="5">
    <source>
        <dbReference type="ARBA" id="ARBA00022857"/>
    </source>
</evidence>
<dbReference type="Proteomes" id="UP000092695">
    <property type="component" value="Chromosome"/>
</dbReference>
<comment type="catalytic activity">
    <reaction evidence="8">
        <text>L-kynurenine + NADPH + O2 + H(+) = 3-hydroxy-L-kynurenine + NADP(+) + H2O</text>
        <dbReference type="Rhea" id="RHEA:20545"/>
        <dbReference type="ChEBI" id="CHEBI:15377"/>
        <dbReference type="ChEBI" id="CHEBI:15378"/>
        <dbReference type="ChEBI" id="CHEBI:15379"/>
        <dbReference type="ChEBI" id="CHEBI:57783"/>
        <dbReference type="ChEBI" id="CHEBI:57959"/>
        <dbReference type="ChEBI" id="CHEBI:58125"/>
        <dbReference type="ChEBI" id="CHEBI:58349"/>
        <dbReference type="EC" id="1.14.13.9"/>
    </reaction>
</comment>
<keyword evidence="6" id="KW-0560">Oxidoreductase</keyword>
<evidence type="ECO:0000256" key="1">
    <source>
        <dbReference type="ARBA" id="ARBA00001974"/>
    </source>
</evidence>
<dbReference type="InterPro" id="IPR036188">
    <property type="entry name" value="FAD/NAD-bd_sf"/>
</dbReference>
<dbReference type="RefSeq" id="WP_068616769.1">
    <property type="nucleotide sequence ID" value="NZ_CP016268.1"/>
</dbReference>